<protein>
    <submittedName>
        <fullName evidence="1">Uncharacterized protein</fullName>
    </submittedName>
</protein>
<evidence type="ECO:0000313" key="2">
    <source>
        <dbReference type="Proteomes" id="UP001174934"/>
    </source>
</evidence>
<organism evidence="1 2">
    <name type="scientific">Bombardia bombarda</name>
    <dbReference type="NCBI Taxonomy" id="252184"/>
    <lineage>
        <taxon>Eukaryota</taxon>
        <taxon>Fungi</taxon>
        <taxon>Dikarya</taxon>
        <taxon>Ascomycota</taxon>
        <taxon>Pezizomycotina</taxon>
        <taxon>Sordariomycetes</taxon>
        <taxon>Sordariomycetidae</taxon>
        <taxon>Sordariales</taxon>
        <taxon>Lasiosphaeriaceae</taxon>
        <taxon>Bombardia</taxon>
    </lineage>
</organism>
<comment type="caution">
    <text evidence="1">The sequence shown here is derived from an EMBL/GenBank/DDBJ whole genome shotgun (WGS) entry which is preliminary data.</text>
</comment>
<keyword evidence="2" id="KW-1185">Reference proteome</keyword>
<dbReference type="AlphaFoldDB" id="A0AA39WZU7"/>
<accession>A0AA39WZU7</accession>
<evidence type="ECO:0000313" key="1">
    <source>
        <dbReference type="EMBL" id="KAK0624646.1"/>
    </source>
</evidence>
<name>A0AA39WZU7_9PEZI</name>
<dbReference type="EMBL" id="JAULSR010000003">
    <property type="protein sequence ID" value="KAK0624646.1"/>
    <property type="molecule type" value="Genomic_DNA"/>
</dbReference>
<dbReference type="Proteomes" id="UP001174934">
    <property type="component" value="Unassembled WGS sequence"/>
</dbReference>
<sequence>MLGPVNDERIFGTLLLVMACSPGEAAVETLRLTYLHEPVHTYQTPVCQPTLSGTVSGSHMRSRSAFADGPVRAVGSAQTGTPGW</sequence>
<reference evidence="1" key="1">
    <citation type="submission" date="2023-06" db="EMBL/GenBank/DDBJ databases">
        <title>Genome-scale phylogeny and comparative genomics of the fungal order Sordariales.</title>
        <authorList>
            <consortium name="Lawrence Berkeley National Laboratory"/>
            <person name="Hensen N."/>
            <person name="Bonometti L."/>
            <person name="Westerberg I."/>
            <person name="Brannstrom I.O."/>
            <person name="Guillou S."/>
            <person name="Cros-Aarteil S."/>
            <person name="Calhoun S."/>
            <person name="Haridas S."/>
            <person name="Kuo A."/>
            <person name="Mondo S."/>
            <person name="Pangilinan J."/>
            <person name="Riley R."/>
            <person name="LaButti K."/>
            <person name="Andreopoulos B."/>
            <person name="Lipzen A."/>
            <person name="Chen C."/>
            <person name="Yanf M."/>
            <person name="Daum C."/>
            <person name="Ng V."/>
            <person name="Clum A."/>
            <person name="Steindorff A."/>
            <person name="Ohm R."/>
            <person name="Martin F."/>
            <person name="Silar P."/>
            <person name="Natvig D."/>
            <person name="Lalanne C."/>
            <person name="Gautier V."/>
            <person name="Ament-velasquez S.L."/>
            <person name="Kruys A."/>
            <person name="Hutchinson M.I."/>
            <person name="Powell A.J."/>
            <person name="Barry K."/>
            <person name="Miller A.N."/>
            <person name="Grigoriev I.V."/>
            <person name="Debuchy R."/>
            <person name="Gladieux P."/>
            <person name="Thoren M.H."/>
            <person name="Johannesson H."/>
        </authorList>
    </citation>
    <scope>NUCLEOTIDE SEQUENCE</scope>
    <source>
        <strain evidence="1">SMH3391-2</strain>
    </source>
</reference>
<gene>
    <name evidence="1" type="ORF">B0T17DRAFT_530676</name>
</gene>
<proteinExistence type="predicted"/>